<gene>
    <name evidence="1" type="ORF">GOEFS_004_00280</name>
</gene>
<dbReference type="AlphaFoldDB" id="H0QUL2"/>
<dbReference type="STRING" id="1077974.GOEFS_004_00280"/>
<accession>H0QUL2</accession>
<dbReference type="SUPFAM" id="SSF141694">
    <property type="entry name" value="AF2212/PG0164-like"/>
    <property type="match status" value="1"/>
</dbReference>
<dbReference type="EMBL" id="BAEH01000004">
    <property type="protein sequence ID" value="GAB16513.1"/>
    <property type="molecule type" value="Genomic_DNA"/>
</dbReference>
<dbReference type="Pfam" id="PF13376">
    <property type="entry name" value="OmdA"/>
    <property type="match status" value="1"/>
</dbReference>
<proteinExistence type="predicted"/>
<evidence type="ECO:0008006" key="3">
    <source>
        <dbReference type="Google" id="ProtNLM"/>
    </source>
</evidence>
<dbReference type="Gene3D" id="2.40.30.100">
    <property type="entry name" value="AF2212/PG0164-like"/>
    <property type="match status" value="1"/>
</dbReference>
<comment type="caution">
    <text evidence="1">The sequence shown here is derived from an EMBL/GenBank/DDBJ whole genome shotgun (WGS) entry which is preliminary data.</text>
</comment>
<evidence type="ECO:0000313" key="2">
    <source>
        <dbReference type="Proteomes" id="UP000035034"/>
    </source>
</evidence>
<name>H0QUL2_9ACTN</name>
<dbReference type="InterPro" id="IPR015018">
    <property type="entry name" value="DUF1905"/>
</dbReference>
<reference evidence="1 2" key="1">
    <citation type="submission" date="2011-12" db="EMBL/GenBank/DDBJ databases">
        <title>Whole genome shotgun sequence of Gordonia effusa NBRC 100432.</title>
        <authorList>
            <person name="Yoshida I."/>
            <person name="Takarada H."/>
            <person name="Hosoyama A."/>
            <person name="Tsuchikane K."/>
            <person name="Katsumata H."/>
            <person name="Yamazaki S."/>
            <person name="Fujita N."/>
        </authorList>
    </citation>
    <scope>NUCLEOTIDE SEQUENCE [LARGE SCALE GENOMIC DNA]</scope>
    <source>
        <strain evidence="1 2">NBRC 100432</strain>
    </source>
</reference>
<protein>
    <recommendedName>
        <fullName evidence="3">DUF1905 domain-containing protein</fullName>
    </recommendedName>
</protein>
<dbReference type="InterPro" id="IPR037079">
    <property type="entry name" value="AF2212/PG0164-like_sf"/>
</dbReference>
<keyword evidence="2" id="KW-1185">Reference proteome</keyword>
<organism evidence="1 2">
    <name type="scientific">Gordonia effusa NBRC 100432</name>
    <dbReference type="NCBI Taxonomy" id="1077974"/>
    <lineage>
        <taxon>Bacteria</taxon>
        <taxon>Bacillati</taxon>
        <taxon>Actinomycetota</taxon>
        <taxon>Actinomycetes</taxon>
        <taxon>Mycobacteriales</taxon>
        <taxon>Gordoniaceae</taxon>
        <taxon>Gordonia</taxon>
    </lineage>
</organism>
<sequence length="152" mass="16036">MLGRMMLHVHTTLKPVGPATAIELTDADVDELGGGKRAAVLVTIGGRQARLRLAVMGGANLIGLSKAARGQLGVDIGDTVDAAIELDVADRTVDVPDDLGAALAAASLREVFDAQTYTRRKEGARSVVEAKRPETRLRRIDKIIAELRSATG</sequence>
<dbReference type="eggNOG" id="COG4430">
    <property type="taxonomic scope" value="Bacteria"/>
</dbReference>
<evidence type="ECO:0000313" key="1">
    <source>
        <dbReference type="EMBL" id="GAB16513.1"/>
    </source>
</evidence>
<dbReference type="Proteomes" id="UP000035034">
    <property type="component" value="Unassembled WGS sequence"/>
</dbReference>
<dbReference type="Pfam" id="PF08922">
    <property type="entry name" value="DUF1905"/>
    <property type="match status" value="1"/>
</dbReference>